<proteinExistence type="predicted"/>
<accession>A0ABY2FJX4</accession>
<dbReference type="RefSeq" id="WP_134009813.1">
    <property type="nucleotide sequence ID" value="NZ_SODU01000001.1"/>
</dbReference>
<name>A0ABY2FJX4_9ACTN</name>
<evidence type="ECO:0000313" key="2">
    <source>
        <dbReference type="EMBL" id="TDW93426.1"/>
    </source>
</evidence>
<evidence type="ECO:0000256" key="1">
    <source>
        <dbReference type="SAM" id="MobiDB-lite"/>
    </source>
</evidence>
<dbReference type="Proteomes" id="UP000295060">
    <property type="component" value="Unassembled WGS sequence"/>
</dbReference>
<comment type="caution">
    <text evidence="2">The sequence shown here is derived from an EMBL/GenBank/DDBJ whole genome shotgun (WGS) entry which is preliminary data.</text>
</comment>
<gene>
    <name evidence="2" type="ORF">EV137_0705</name>
</gene>
<sequence length="73" mass="7617">MTRDPSNEVKAVTTDPSVVAEDADYELDAAKASEPDDALGAESAEQSFDPTATTALESDLQNLKSAAEALESD</sequence>
<dbReference type="EMBL" id="SODU01000001">
    <property type="protein sequence ID" value="TDW93426.1"/>
    <property type="molecule type" value="Genomic_DNA"/>
</dbReference>
<evidence type="ECO:0000313" key="3">
    <source>
        <dbReference type="Proteomes" id="UP000295060"/>
    </source>
</evidence>
<reference evidence="2 3" key="1">
    <citation type="submission" date="2019-03" db="EMBL/GenBank/DDBJ databases">
        <title>Genomic Encyclopedia of Type Strains, Phase III (KMG-III): the genomes of soil and plant-associated and newly described type strains.</title>
        <authorList>
            <person name="Whitman W."/>
        </authorList>
    </citation>
    <scope>NUCLEOTIDE SEQUENCE [LARGE SCALE GENOMIC DNA]</scope>
    <source>
        <strain evidence="2 3">VKMAc-2574</strain>
    </source>
</reference>
<feature type="region of interest" description="Disordered" evidence="1">
    <location>
        <begin position="1"/>
        <end position="21"/>
    </location>
</feature>
<protein>
    <submittedName>
        <fullName evidence="2">Uncharacterized protein</fullName>
    </submittedName>
</protein>
<keyword evidence="3" id="KW-1185">Reference proteome</keyword>
<organism evidence="2 3">
    <name type="scientific">Kribbella pratensis</name>
    <dbReference type="NCBI Taxonomy" id="2512112"/>
    <lineage>
        <taxon>Bacteria</taxon>
        <taxon>Bacillati</taxon>
        <taxon>Actinomycetota</taxon>
        <taxon>Actinomycetes</taxon>
        <taxon>Propionibacteriales</taxon>
        <taxon>Kribbellaceae</taxon>
        <taxon>Kribbella</taxon>
    </lineage>
</organism>